<comment type="caution">
    <text evidence="1">The sequence shown here is derived from an EMBL/GenBank/DDBJ whole genome shotgun (WGS) entry which is preliminary data.</text>
</comment>
<name>A0AAX2H6F9_9PSED</name>
<dbReference type="Proteomes" id="UP000219564">
    <property type="component" value="Unassembled WGS sequence"/>
</dbReference>
<organism evidence="1 2">
    <name type="scientific">Pseudomonas lundensis</name>
    <dbReference type="NCBI Taxonomy" id="86185"/>
    <lineage>
        <taxon>Bacteria</taxon>
        <taxon>Pseudomonadati</taxon>
        <taxon>Pseudomonadota</taxon>
        <taxon>Gammaproteobacteria</taxon>
        <taxon>Pseudomonadales</taxon>
        <taxon>Pseudomonadaceae</taxon>
        <taxon>Pseudomonas</taxon>
    </lineage>
</organism>
<dbReference type="AlphaFoldDB" id="A0AAX2H6F9"/>
<protein>
    <submittedName>
        <fullName evidence="1">Uncharacterized protein</fullName>
    </submittedName>
</protein>
<accession>A0AAX2H6F9</accession>
<evidence type="ECO:0000313" key="2">
    <source>
        <dbReference type="Proteomes" id="UP000219564"/>
    </source>
</evidence>
<sequence length="84" mass="9959">MLQALDKCNLKPYMILDNTYDTNGVASNKHRHVFKFPDWTVEKNEYIFLTTKPGLNKKWQTNTKEPASYLYWGLNSPCMESKRR</sequence>
<reference evidence="1 2" key="1">
    <citation type="submission" date="2017-08" db="EMBL/GenBank/DDBJ databases">
        <authorList>
            <person name="Chaillou S."/>
        </authorList>
    </citation>
    <scope>NUCLEOTIDE SEQUENCE [LARGE SCALE GENOMIC DNA]</scope>
    <source>
        <strain evidence="1 2">MFPA15A1205</strain>
    </source>
</reference>
<evidence type="ECO:0000313" key="1">
    <source>
        <dbReference type="EMBL" id="SOB51894.1"/>
    </source>
</evidence>
<gene>
    <name evidence="1" type="ORF">PLUA15_210015</name>
</gene>
<proteinExistence type="predicted"/>
<dbReference type="EMBL" id="OBKZ01000014">
    <property type="protein sequence ID" value="SOB51894.1"/>
    <property type="molecule type" value="Genomic_DNA"/>
</dbReference>